<feature type="transmembrane region" description="Helical" evidence="14">
    <location>
        <begin position="6"/>
        <end position="25"/>
    </location>
</feature>
<evidence type="ECO:0000256" key="9">
    <source>
        <dbReference type="ARBA" id="ARBA00023136"/>
    </source>
</evidence>
<dbReference type="Proteomes" id="UP000316304">
    <property type="component" value="Unassembled WGS sequence"/>
</dbReference>
<dbReference type="InterPro" id="IPR038377">
    <property type="entry name" value="Na/Glc_symporter_sf"/>
</dbReference>
<dbReference type="GO" id="GO:0015075">
    <property type="term" value="F:monoatomic ion transmembrane transporter activity"/>
    <property type="evidence" value="ECO:0007669"/>
    <property type="project" value="UniProtKB-ARBA"/>
</dbReference>
<gene>
    <name evidence="15" type="primary">sglT_2</name>
    <name evidence="15" type="ORF">Pla52o_49920</name>
</gene>
<feature type="transmembrane region" description="Helical" evidence="14">
    <location>
        <begin position="279"/>
        <end position="304"/>
    </location>
</feature>
<evidence type="ECO:0000256" key="3">
    <source>
        <dbReference type="ARBA" id="ARBA00022448"/>
    </source>
</evidence>
<keyword evidence="8" id="KW-0406">Ion transport</keyword>
<evidence type="ECO:0000313" key="15">
    <source>
        <dbReference type="EMBL" id="TWU17777.1"/>
    </source>
</evidence>
<dbReference type="GO" id="GO:0098660">
    <property type="term" value="P:inorganic ion transmembrane transport"/>
    <property type="evidence" value="ECO:0007669"/>
    <property type="project" value="UniProtKB-ARBA"/>
</dbReference>
<dbReference type="PANTHER" id="PTHR42985:SF47">
    <property type="entry name" value="INTEGRAL MEMBRANE TRANSPORT PROTEIN"/>
    <property type="match status" value="1"/>
</dbReference>
<keyword evidence="5 14" id="KW-0812">Transmembrane</keyword>
<dbReference type="RefSeq" id="WP_146596950.1">
    <property type="nucleotide sequence ID" value="NZ_SJPT01000010.1"/>
</dbReference>
<comment type="catalytic activity">
    <reaction evidence="12">
        <text>iodide(out) + 2 Na(+)(out) = iodide(in) + 2 Na(+)(in)</text>
        <dbReference type="Rhea" id="RHEA:71207"/>
        <dbReference type="ChEBI" id="CHEBI:16382"/>
        <dbReference type="ChEBI" id="CHEBI:29101"/>
    </reaction>
</comment>
<keyword evidence="4" id="KW-1003">Cell membrane</keyword>
<reference evidence="15 16" key="1">
    <citation type="submission" date="2019-02" db="EMBL/GenBank/DDBJ databases">
        <title>Deep-cultivation of Planctomycetes and their phenomic and genomic characterization uncovers novel biology.</title>
        <authorList>
            <person name="Wiegand S."/>
            <person name="Jogler M."/>
            <person name="Boedeker C."/>
            <person name="Pinto D."/>
            <person name="Vollmers J."/>
            <person name="Rivas-Marin E."/>
            <person name="Kohn T."/>
            <person name="Peeters S.H."/>
            <person name="Heuer A."/>
            <person name="Rast P."/>
            <person name="Oberbeckmann S."/>
            <person name="Bunk B."/>
            <person name="Jeske O."/>
            <person name="Meyerdierks A."/>
            <person name="Storesund J.E."/>
            <person name="Kallscheuer N."/>
            <person name="Luecker S."/>
            <person name="Lage O.M."/>
            <person name="Pohl T."/>
            <person name="Merkel B.J."/>
            <person name="Hornburger P."/>
            <person name="Mueller R.-W."/>
            <person name="Bruemmer F."/>
            <person name="Labrenz M."/>
            <person name="Spormann A.M."/>
            <person name="Op Den Camp H."/>
            <person name="Overmann J."/>
            <person name="Amann R."/>
            <person name="Jetten M.S.M."/>
            <person name="Mascher T."/>
            <person name="Medema M.H."/>
            <person name="Devos D.P."/>
            <person name="Kaster A.-K."/>
            <person name="Ovreas L."/>
            <person name="Rohde M."/>
            <person name="Galperin M.Y."/>
            <person name="Jogler C."/>
        </authorList>
    </citation>
    <scope>NUCLEOTIDE SEQUENCE [LARGE SCALE GENOMIC DNA]</scope>
    <source>
        <strain evidence="15 16">Pla52o</strain>
    </source>
</reference>
<comment type="caution">
    <text evidence="15">The sequence shown here is derived from an EMBL/GenBank/DDBJ whole genome shotgun (WGS) entry which is preliminary data.</text>
</comment>
<accession>A0A5C6C1D3</accession>
<dbReference type="CDD" id="cd11493">
    <property type="entry name" value="SLC5sbd_NIS-like_u1"/>
    <property type="match status" value="1"/>
</dbReference>
<evidence type="ECO:0000256" key="7">
    <source>
        <dbReference type="ARBA" id="ARBA00023053"/>
    </source>
</evidence>
<feature type="transmembrane region" description="Helical" evidence="14">
    <location>
        <begin position="418"/>
        <end position="439"/>
    </location>
</feature>
<dbReference type="NCBIfam" id="TIGR00813">
    <property type="entry name" value="sss"/>
    <property type="match status" value="1"/>
</dbReference>
<sequence length="511" mass="54676">MAISSIDAAILVLYMLIMVALGLWVGRDQKDLSGYLLGGRDLPWWAILGSIVATETSTATFLSVPGIAFAADGDMRFLQLAFGFLVGRVIVAIVLVPLYCRGEIFTAYEILQQRFGGASKKCASLLFLITRNLGDGLRLFLAGIALEKVLGIDLHLCIAVIGIATIVYTFFGGMKAVIWSDCIQLVVYMVGGFLALKILVGFLPGGWSELFEFGNSTGRFHILDFRWQSTATFNLWSETYTFWSGLIGGAVLTLGTHGTDQMFVQRYLCARSGRDAQRAVIASGFVVFAQFALFLLLGVALAAYYTNVDPQTFAHNDEVFATFIVDHLPIGLVGITLAAVFAAAMSTLSSSLNSSAAAAVSDFYAPWAYPEVGDDPSHPDHSDKLLLAGRSFTIIFGILQIAIGMGASYVSRSVVGDALAIAGFTAGILLGVFGLGMFTRSAHQRGALVGMVCGIAVLTGIKFGTTIAWPWYAIIGSLTTFVCGYLASQLISPLHAPAASTVEDDSMRDKE</sequence>
<feature type="transmembrane region" description="Helical" evidence="14">
    <location>
        <begin position="324"/>
        <end position="345"/>
    </location>
</feature>
<comment type="subcellular location">
    <subcellularLocation>
        <location evidence="1">Cell membrane</location>
        <topology evidence="1">Multi-pass membrane protein</topology>
    </subcellularLocation>
</comment>
<dbReference type="EMBL" id="SJPT01000010">
    <property type="protein sequence ID" value="TWU17777.1"/>
    <property type="molecule type" value="Genomic_DNA"/>
</dbReference>
<evidence type="ECO:0000256" key="6">
    <source>
        <dbReference type="ARBA" id="ARBA00022989"/>
    </source>
</evidence>
<feature type="transmembrane region" description="Helical" evidence="14">
    <location>
        <begin position="77"/>
        <end position="101"/>
    </location>
</feature>
<keyword evidence="16" id="KW-1185">Reference proteome</keyword>
<protein>
    <submittedName>
        <fullName evidence="15">Sodium/glucose cotransporter</fullName>
    </submittedName>
</protein>
<dbReference type="InterPro" id="IPR051163">
    <property type="entry name" value="Sodium:Solute_Symporter_SSF"/>
</dbReference>
<keyword evidence="10" id="KW-0325">Glycoprotein</keyword>
<dbReference type="GO" id="GO:0015293">
    <property type="term" value="F:symporter activity"/>
    <property type="evidence" value="ECO:0007669"/>
    <property type="project" value="TreeGrafter"/>
</dbReference>
<evidence type="ECO:0000256" key="1">
    <source>
        <dbReference type="ARBA" id="ARBA00004651"/>
    </source>
</evidence>
<evidence type="ECO:0000256" key="13">
    <source>
        <dbReference type="RuleBase" id="RU362091"/>
    </source>
</evidence>
<feature type="transmembrane region" description="Helical" evidence="14">
    <location>
        <begin position="446"/>
        <end position="463"/>
    </location>
</feature>
<evidence type="ECO:0000256" key="5">
    <source>
        <dbReference type="ARBA" id="ARBA00022692"/>
    </source>
</evidence>
<evidence type="ECO:0000256" key="2">
    <source>
        <dbReference type="ARBA" id="ARBA00006434"/>
    </source>
</evidence>
<evidence type="ECO:0000256" key="14">
    <source>
        <dbReference type="SAM" id="Phobius"/>
    </source>
</evidence>
<feature type="transmembrane region" description="Helical" evidence="14">
    <location>
        <begin position="152"/>
        <end position="173"/>
    </location>
</feature>
<proteinExistence type="inferred from homology"/>
<comment type="similarity">
    <text evidence="2 13">Belongs to the sodium:solute symporter (SSF) (TC 2.A.21) family.</text>
</comment>
<evidence type="ECO:0000256" key="4">
    <source>
        <dbReference type="ARBA" id="ARBA00022475"/>
    </source>
</evidence>
<name>A0A5C6C1D3_9BACT</name>
<keyword evidence="3" id="KW-0813">Transport</keyword>
<dbReference type="PROSITE" id="PS00456">
    <property type="entry name" value="NA_SOLUT_SYMP_1"/>
    <property type="match status" value="1"/>
</dbReference>
<feature type="transmembrane region" description="Helical" evidence="14">
    <location>
        <begin position="469"/>
        <end position="487"/>
    </location>
</feature>
<dbReference type="GO" id="GO:0005886">
    <property type="term" value="C:plasma membrane"/>
    <property type="evidence" value="ECO:0007669"/>
    <property type="project" value="UniProtKB-SubCell"/>
</dbReference>
<keyword evidence="6 14" id="KW-1133">Transmembrane helix</keyword>
<feature type="transmembrane region" description="Helical" evidence="14">
    <location>
        <begin position="240"/>
        <end position="258"/>
    </location>
</feature>
<keyword evidence="9 14" id="KW-0472">Membrane</keyword>
<feature type="transmembrane region" description="Helical" evidence="14">
    <location>
        <begin position="45"/>
        <end position="71"/>
    </location>
</feature>
<dbReference type="GO" id="GO:0006814">
    <property type="term" value="P:sodium ion transport"/>
    <property type="evidence" value="ECO:0007669"/>
    <property type="project" value="UniProtKB-KW"/>
</dbReference>
<evidence type="ECO:0000256" key="10">
    <source>
        <dbReference type="ARBA" id="ARBA00023180"/>
    </source>
</evidence>
<evidence type="ECO:0000313" key="16">
    <source>
        <dbReference type="Proteomes" id="UP000316304"/>
    </source>
</evidence>
<dbReference type="AlphaFoldDB" id="A0A5C6C1D3"/>
<dbReference type="OrthoDB" id="9810181at2"/>
<keyword evidence="11" id="KW-0739">Sodium transport</keyword>
<feature type="transmembrane region" description="Helical" evidence="14">
    <location>
        <begin position="392"/>
        <end position="412"/>
    </location>
</feature>
<evidence type="ECO:0000256" key="12">
    <source>
        <dbReference type="ARBA" id="ARBA00036099"/>
    </source>
</evidence>
<dbReference type="PANTHER" id="PTHR42985">
    <property type="entry name" value="SODIUM-COUPLED MONOCARBOXYLATE TRANSPORTER"/>
    <property type="match status" value="1"/>
</dbReference>
<dbReference type="Pfam" id="PF00474">
    <property type="entry name" value="SSF"/>
    <property type="match status" value="1"/>
</dbReference>
<dbReference type="PROSITE" id="PS50283">
    <property type="entry name" value="NA_SOLUT_SYMP_3"/>
    <property type="match status" value="1"/>
</dbReference>
<dbReference type="InterPro" id="IPR001734">
    <property type="entry name" value="Na/solute_symporter"/>
</dbReference>
<evidence type="ECO:0000256" key="11">
    <source>
        <dbReference type="ARBA" id="ARBA00023201"/>
    </source>
</evidence>
<dbReference type="InterPro" id="IPR018212">
    <property type="entry name" value="Na/solute_symporter_CS"/>
</dbReference>
<organism evidence="15 16">
    <name type="scientific">Novipirellula galeiformis</name>
    <dbReference type="NCBI Taxonomy" id="2528004"/>
    <lineage>
        <taxon>Bacteria</taxon>
        <taxon>Pseudomonadati</taxon>
        <taxon>Planctomycetota</taxon>
        <taxon>Planctomycetia</taxon>
        <taxon>Pirellulales</taxon>
        <taxon>Pirellulaceae</taxon>
        <taxon>Novipirellula</taxon>
    </lineage>
</organism>
<evidence type="ECO:0000256" key="8">
    <source>
        <dbReference type="ARBA" id="ARBA00023065"/>
    </source>
</evidence>
<keyword evidence="7" id="KW-0915">Sodium</keyword>
<feature type="transmembrane region" description="Helical" evidence="14">
    <location>
        <begin position="185"/>
        <end position="207"/>
    </location>
</feature>
<dbReference type="Gene3D" id="1.20.1730.10">
    <property type="entry name" value="Sodium/glucose cotransporter"/>
    <property type="match status" value="1"/>
</dbReference>